<feature type="non-terminal residue" evidence="1">
    <location>
        <position position="367"/>
    </location>
</feature>
<dbReference type="EMBL" id="OX596104">
    <property type="protein sequence ID" value="CAM9960832.1"/>
    <property type="molecule type" value="Genomic_DNA"/>
</dbReference>
<gene>
    <name evidence="1" type="ORF">MRATA1EN22A_LOCUS9953</name>
</gene>
<name>A0AC59YTA5_RANTA</name>
<proteinExistence type="predicted"/>
<dbReference type="Proteomes" id="UP001162501">
    <property type="component" value="Chromosome 20"/>
</dbReference>
<evidence type="ECO:0000313" key="1">
    <source>
        <dbReference type="EMBL" id="CAM9960832.1"/>
    </source>
</evidence>
<protein>
    <submittedName>
        <fullName evidence="1">Uncharacterized protein</fullName>
    </submittedName>
</protein>
<reference evidence="1" key="2">
    <citation type="submission" date="2025-03" db="EMBL/GenBank/DDBJ databases">
        <authorList>
            <consortium name="ELIXIR-Norway"/>
            <consortium name="Elixir Norway"/>
        </authorList>
    </citation>
    <scope>NUCLEOTIDE SEQUENCE</scope>
</reference>
<reference evidence="1" key="1">
    <citation type="submission" date="2023-05" db="EMBL/GenBank/DDBJ databases">
        <authorList>
            <consortium name="ELIXIR-Norway"/>
        </authorList>
    </citation>
    <scope>NUCLEOTIDE SEQUENCE</scope>
</reference>
<sequence length="367" mass="42275">VLEPFSCVSQGSGRLQLFYQQETEEKDKYIMTQLTIEDVDIRFTPEEWKCLDPAQRALYWDVMEETYRNLLSVDTSQMHMVKKLQGTRNSGIGEITQKVMLGRAESHEIKDDFLGKIQEAMHDFESLWTGNERNDKGMSISHNRNLTDGRDHQSRNNTGNKSVERHESSFQDELQIVQSEGTIFECSQVVTNINSSASGLPPQRTRSIHRGISHKHESAVTHPSEQAPDQEAHKKNPNECDLTFLQDSKLPRQERIHIKGRKPYKSDICGKAFNDNATHAVHQRNNTGEKPYKCDVCGHCFKQNIHLQNHWIIRTGEKPYKCDVCGCCFKRNTSLQVHQKFILERDHINVMFVATALNRIHTFKIIG</sequence>
<accession>A0AC59YTA5</accession>
<evidence type="ECO:0000313" key="2">
    <source>
        <dbReference type="Proteomes" id="UP001162501"/>
    </source>
</evidence>
<organism evidence="1 2">
    <name type="scientific">Rangifer tarandus platyrhynchus</name>
    <name type="common">Svalbard reindeer</name>
    <dbReference type="NCBI Taxonomy" id="3082113"/>
    <lineage>
        <taxon>Eukaryota</taxon>
        <taxon>Metazoa</taxon>
        <taxon>Chordata</taxon>
        <taxon>Craniata</taxon>
        <taxon>Vertebrata</taxon>
        <taxon>Euteleostomi</taxon>
        <taxon>Mammalia</taxon>
        <taxon>Eutheria</taxon>
        <taxon>Laurasiatheria</taxon>
        <taxon>Artiodactyla</taxon>
        <taxon>Ruminantia</taxon>
        <taxon>Pecora</taxon>
        <taxon>Cervidae</taxon>
        <taxon>Odocoileinae</taxon>
        <taxon>Rangifer</taxon>
    </lineage>
</organism>
<feature type="non-terminal residue" evidence="1">
    <location>
        <position position="1"/>
    </location>
</feature>